<dbReference type="Gene3D" id="1.10.600.10">
    <property type="entry name" value="Farnesyl Diphosphate Synthase"/>
    <property type="match status" value="1"/>
</dbReference>
<dbReference type="InterPro" id="IPR000092">
    <property type="entry name" value="Polyprenyl_synt"/>
</dbReference>
<dbReference type="InterPro" id="IPR008949">
    <property type="entry name" value="Isoprenoid_synthase_dom_sf"/>
</dbReference>
<evidence type="ECO:0000256" key="1">
    <source>
        <dbReference type="RuleBase" id="RU004466"/>
    </source>
</evidence>
<evidence type="ECO:0000313" key="3">
    <source>
        <dbReference type="Proteomes" id="UP001597018"/>
    </source>
</evidence>
<dbReference type="EMBL" id="JBHTIW010000004">
    <property type="protein sequence ID" value="MFD0919946.1"/>
    <property type="molecule type" value="Genomic_DNA"/>
</dbReference>
<evidence type="ECO:0000313" key="2">
    <source>
        <dbReference type="EMBL" id="MFD0919946.1"/>
    </source>
</evidence>
<reference evidence="3" key="1">
    <citation type="journal article" date="2019" name="Int. J. Syst. Evol. Microbiol.">
        <title>The Global Catalogue of Microorganisms (GCM) 10K type strain sequencing project: providing services to taxonomists for standard genome sequencing and annotation.</title>
        <authorList>
            <consortium name="The Broad Institute Genomics Platform"/>
            <consortium name="The Broad Institute Genome Sequencing Center for Infectious Disease"/>
            <person name="Wu L."/>
            <person name="Ma J."/>
        </authorList>
    </citation>
    <scope>NUCLEOTIDE SEQUENCE [LARGE SCALE GENOMIC DNA]</scope>
    <source>
        <strain evidence="3">CCUG 56401</strain>
    </source>
</reference>
<dbReference type="RefSeq" id="WP_345601931.1">
    <property type="nucleotide sequence ID" value="NZ_BAABLT010000052.1"/>
</dbReference>
<comment type="similarity">
    <text evidence="1">Belongs to the FPP/GGPP synthase family.</text>
</comment>
<dbReference type="Pfam" id="PF00348">
    <property type="entry name" value="polyprenyl_synt"/>
    <property type="match status" value="1"/>
</dbReference>
<dbReference type="Proteomes" id="UP001597018">
    <property type="component" value="Unassembled WGS sequence"/>
</dbReference>
<proteinExistence type="inferred from homology"/>
<keyword evidence="1" id="KW-0808">Transferase</keyword>
<gene>
    <name evidence="2" type="ORF">ACFQ16_09335</name>
</gene>
<comment type="caution">
    <text evidence="2">The sequence shown here is derived from an EMBL/GenBank/DDBJ whole genome shotgun (WGS) entry which is preliminary data.</text>
</comment>
<name>A0ABW3FTB2_9PSEU</name>
<protein>
    <submittedName>
        <fullName evidence="2">Polyprenyl synthetase family protein</fullName>
    </submittedName>
</protein>
<sequence>MNATEAPAERVVQNLFPSVRRTVDELLGDYRDSYAELHALIRAGIDEGRRERNECSLPLLVHAAETGDPAPAVPIAAVHALWWRAANALDDTADGDAVGTLYGAPTGAMLLAALDCGYVLPLRLLTGLGVPQAMRSALLADFMDGWTAAHNGQIRDLVHEAGTVDCDAVLATYRDKSGSAYRMAAGMSARLAGCDDDRIRSWRRFGTTLGLLAQIRNDAEDVADGPAEDLKNGTATYLLARLLDSASEPHRQDLLAQLRRARHDLAARQDLRRQLLDRRELVHEHIEELRIEAHAILDDLDGDPLFVDALRTRVDAAAHDPTAPLATTSS</sequence>
<organism evidence="2 3">
    <name type="scientific">Saccharopolyspora rosea</name>
    <dbReference type="NCBI Taxonomy" id="524884"/>
    <lineage>
        <taxon>Bacteria</taxon>
        <taxon>Bacillati</taxon>
        <taxon>Actinomycetota</taxon>
        <taxon>Actinomycetes</taxon>
        <taxon>Pseudonocardiales</taxon>
        <taxon>Pseudonocardiaceae</taxon>
        <taxon>Saccharopolyspora</taxon>
    </lineage>
</organism>
<dbReference type="SUPFAM" id="SSF48576">
    <property type="entry name" value="Terpenoid synthases"/>
    <property type="match status" value="1"/>
</dbReference>
<keyword evidence="3" id="KW-1185">Reference proteome</keyword>
<accession>A0ABW3FTB2</accession>
<dbReference type="CDD" id="cd00385">
    <property type="entry name" value="Isoprenoid_Biosyn_C1"/>
    <property type="match status" value="1"/>
</dbReference>